<dbReference type="InterPro" id="IPR036739">
    <property type="entry name" value="SLC41_membr_dom_sf"/>
</dbReference>
<keyword evidence="3" id="KW-0813">Transport</keyword>
<dbReference type="InterPro" id="IPR006669">
    <property type="entry name" value="MgtE_transporter"/>
</dbReference>
<comment type="caution">
    <text evidence="11">The sequence shown here is derived from an EMBL/GenBank/DDBJ whole genome shotgun (WGS) entry which is preliminary data.</text>
</comment>
<evidence type="ECO:0000313" key="12">
    <source>
        <dbReference type="Proteomes" id="UP000256763"/>
    </source>
</evidence>
<evidence type="ECO:0000256" key="3">
    <source>
        <dbReference type="ARBA" id="ARBA00022448"/>
    </source>
</evidence>
<dbReference type="InterPro" id="IPR000644">
    <property type="entry name" value="CBS_dom"/>
</dbReference>
<dbReference type="InterPro" id="IPR006667">
    <property type="entry name" value="SLC41_membr_dom"/>
</dbReference>
<dbReference type="PANTHER" id="PTHR43773">
    <property type="entry name" value="MAGNESIUM TRANSPORTER MGTE"/>
    <property type="match status" value="1"/>
</dbReference>
<evidence type="ECO:0000256" key="8">
    <source>
        <dbReference type="PROSITE-ProRule" id="PRU00703"/>
    </source>
</evidence>
<feature type="transmembrane region" description="Helical" evidence="9">
    <location>
        <begin position="260"/>
        <end position="280"/>
    </location>
</feature>
<dbReference type="SUPFAM" id="SSF54631">
    <property type="entry name" value="CBS-domain pair"/>
    <property type="match status" value="1"/>
</dbReference>
<keyword evidence="5" id="KW-0460">Magnesium</keyword>
<dbReference type="AlphaFoldDB" id="A0A3E0WNB6"/>
<evidence type="ECO:0000256" key="4">
    <source>
        <dbReference type="ARBA" id="ARBA00022692"/>
    </source>
</evidence>
<keyword evidence="12" id="KW-1185">Reference proteome</keyword>
<evidence type="ECO:0000259" key="10">
    <source>
        <dbReference type="PROSITE" id="PS51371"/>
    </source>
</evidence>
<dbReference type="GO" id="GO:0016020">
    <property type="term" value="C:membrane"/>
    <property type="evidence" value="ECO:0007669"/>
    <property type="project" value="UniProtKB-SubCell"/>
</dbReference>
<dbReference type="Proteomes" id="UP000256763">
    <property type="component" value="Unassembled WGS sequence"/>
</dbReference>
<dbReference type="CDD" id="cd04606">
    <property type="entry name" value="CBS_pair_Mg_transporter"/>
    <property type="match status" value="1"/>
</dbReference>
<evidence type="ECO:0000256" key="9">
    <source>
        <dbReference type="SAM" id="Phobius"/>
    </source>
</evidence>
<gene>
    <name evidence="11" type="ORF">CAL65_16225</name>
</gene>
<reference evidence="12" key="1">
    <citation type="submission" date="2017-05" db="EMBL/GenBank/DDBJ databases">
        <authorList>
            <person name="Sharma S."/>
            <person name="Sidhu C."/>
            <person name="Pinnaka A.K."/>
        </authorList>
    </citation>
    <scope>NUCLEOTIDE SEQUENCE [LARGE SCALE GENOMIC DNA]</scope>
    <source>
        <strain evidence="12">AK93</strain>
    </source>
</reference>
<evidence type="ECO:0000256" key="2">
    <source>
        <dbReference type="ARBA" id="ARBA00009749"/>
    </source>
</evidence>
<keyword evidence="7 9" id="KW-0472">Membrane</keyword>
<accession>A0A3E0WNB6</accession>
<evidence type="ECO:0000256" key="1">
    <source>
        <dbReference type="ARBA" id="ARBA00004141"/>
    </source>
</evidence>
<dbReference type="Gene3D" id="1.10.357.20">
    <property type="entry name" value="SLC41 divalent cation transporters, integral membrane domain"/>
    <property type="match status" value="1"/>
</dbReference>
<dbReference type="SUPFAM" id="SSF161093">
    <property type="entry name" value="MgtE membrane domain-like"/>
    <property type="match status" value="1"/>
</dbReference>
<dbReference type="Gene3D" id="3.10.580.10">
    <property type="entry name" value="CBS-domain"/>
    <property type="match status" value="1"/>
</dbReference>
<feature type="domain" description="CBS" evidence="10">
    <location>
        <begin position="90"/>
        <end position="147"/>
    </location>
</feature>
<proteinExistence type="inferred from homology"/>
<evidence type="ECO:0000313" key="11">
    <source>
        <dbReference type="EMBL" id="RFA33899.1"/>
    </source>
</evidence>
<dbReference type="OrthoDB" id="9790355at2"/>
<dbReference type="Pfam" id="PF01769">
    <property type="entry name" value="MgtE"/>
    <property type="match status" value="1"/>
</dbReference>
<dbReference type="PANTHER" id="PTHR43773:SF1">
    <property type="entry name" value="MAGNESIUM TRANSPORTER MGTE"/>
    <property type="match status" value="1"/>
</dbReference>
<keyword evidence="4 9" id="KW-0812">Transmembrane</keyword>
<feature type="transmembrane region" description="Helical" evidence="9">
    <location>
        <begin position="336"/>
        <end position="353"/>
    </location>
</feature>
<dbReference type="GO" id="GO:0015095">
    <property type="term" value="F:magnesium ion transmembrane transporter activity"/>
    <property type="evidence" value="ECO:0007669"/>
    <property type="project" value="InterPro"/>
</dbReference>
<dbReference type="EMBL" id="NFZW01000018">
    <property type="protein sequence ID" value="RFA33899.1"/>
    <property type="molecule type" value="Genomic_DNA"/>
</dbReference>
<comment type="subcellular location">
    <subcellularLocation>
        <location evidence="1">Membrane</location>
        <topology evidence="1">Multi-pass membrane protein</topology>
    </subcellularLocation>
</comment>
<keyword evidence="8" id="KW-0129">CBS domain</keyword>
<dbReference type="Pfam" id="PF00571">
    <property type="entry name" value="CBS"/>
    <property type="match status" value="1"/>
</dbReference>
<keyword evidence="6 9" id="KW-1133">Transmembrane helix</keyword>
<dbReference type="InterPro" id="IPR046342">
    <property type="entry name" value="CBS_dom_sf"/>
</dbReference>
<evidence type="ECO:0000256" key="5">
    <source>
        <dbReference type="ARBA" id="ARBA00022842"/>
    </source>
</evidence>
<evidence type="ECO:0000256" key="7">
    <source>
        <dbReference type="ARBA" id="ARBA00023136"/>
    </source>
</evidence>
<feature type="transmembrane region" description="Helical" evidence="9">
    <location>
        <begin position="184"/>
        <end position="203"/>
    </location>
</feature>
<sequence>MTNEATLRLQGAGLTEEPSVNPVKSVMRNTFIKVGEYASVKETLDAVRESELDNAAASVVFVARSSGRHLGFVRLSTLLRADAERPVAGLVEGRDLFVKQDADREHAARLLQRRDLAMLPVIDEANRMVGALRFDDAMDILEEEASEDVYWKAGIGDLTHHKEVVRSEKLTSGGIGYPVKVRMAFLMVTLIGGLMVGGVIDYFEGVLEAIVALAIFIPLVMDMGGNVGTQSTTIFARGLALGHINLKQFFRVHIVRELKVGLAMGLVLATIGGLVAWAWQGAPNDIPLLGVVVGISLMFSITTACLLGFLLPYLLLKLGVDHAPGADPFITTIKDFSGLAVYFLSAAWLLGISG</sequence>
<protein>
    <submittedName>
        <fullName evidence="11">Magnesium transporter</fullName>
    </submittedName>
</protein>
<organism evidence="11 12">
    <name type="scientific">Alkalilimnicola ehrlichii</name>
    <dbReference type="NCBI Taxonomy" id="351052"/>
    <lineage>
        <taxon>Bacteria</taxon>
        <taxon>Pseudomonadati</taxon>
        <taxon>Pseudomonadota</taxon>
        <taxon>Gammaproteobacteria</taxon>
        <taxon>Chromatiales</taxon>
        <taxon>Ectothiorhodospiraceae</taxon>
        <taxon>Alkalilimnicola</taxon>
    </lineage>
</organism>
<dbReference type="PROSITE" id="PS51371">
    <property type="entry name" value="CBS"/>
    <property type="match status" value="1"/>
</dbReference>
<dbReference type="RefSeq" id="WP_116303252.1">
    <property type="nucleotide sequence ID" value="NZ_NFZV01000019.1"/>
</dbReference>
<feature type="transmembrane region" description="Helical" evidence="9">
    <location>
        <begin position="209"/>
        <end position="227"/>
    </location>
</feature>
<evidence type="ECO:0000256" key="6">
    <source>
        <dbReference type="ARBA" id="ARBA00022989"/>
    </source>
</evidence>
<comment type="similarity">
    <text evidence="2">Belongs to the SLC41A transporter family.</text>
</comment>
<feature type="transmembrane region" description="Helical" evidence="9">
    <location>
        <begin position="286"/>
        <end position="315"/>
    </location>
</feature>
<name>A0A3E0WNB6_9GAMM</name>